<feature type="transmembrane region" description="Helical" evidence="1">
    <location>
        <begin position="32"/>
        <end position="48"/>
    </location>
</feature>
<feature type="transmembrane region" description="Helical" evidence="1">
    <location>
        <begin position="7"/>
        <end position="26"/>
    </location>
</feature>
<gene>
    <name evidence="2" type="ORF">KUV50_08170</name>
</gene>
<evidence type="ECO:0000313" key="3">
    <source>
        <dbReference type="Proteomes" id="UP000753961"/>
    </source>
</evidence>
<proteinExistence type="predicted"/>
<keyword evidence="3" id="KW-1185">Reference proteome</keyword>
<dbReference type="EMBL" id="JAHVHU010000007">
    <property type="protein sequence ID" value="MBY5958100.1"/>
    <property type="molecule type" value="Genomic_DNA"/>
</dbReference>
<dbReference type="Proteomes" id="UP000753961">
    <property type="component" value="Unassembled WGS sequence"/>
</dbReference>
<keyword evidence="1" id="KW-1133">Transmembrane helix</keyword>
<evidence type="ECO:0000313" key="2">
    <source>
        <dbReference type="EMBL" id="MBY5958100.1"/>
    </source>
</evidence>
<dbReference type="AlphaFoldDB" id="A0A953HTF7"/>
<keyword evidence="1" id="KW-0812">Transmembrane</keyword>
<keyword evidence="1" id="KW-0472">Membrane</keyword>
<evidence type="ECO:0000256" key="1">
    <source>
        <dbReference type="SAM" id="Phobius"/>
    </source>
</evidence>
<accession>A0A953HTF7</accession>
<comment type="caution">
    <text evidence="2">The sequence shown here is derived from an EMBL/GenBank/DDBJ whole genome shotgun (WGS) entry which is preliminary data.</text>
</comment>
<name>A0A953HTF7_9BACT</name>
<dbReference type="RefSeq" id="WP_222579633.1">
    <property type="nucleotide sequence ID" value="NZ_JAHVHU010000007.1"/>
</dbReference>
<organism evidence="2 3">
    <name type="scientific">Membranihabitans marinus</name>
    <dbReference type="NCBI Taxonomy" id="1227546"/>
    <lineage>
        <taxon>Bacteria</taxon>
        <taxon>Pseudomonadati</taxon>
        <taxon>Bacteroidota</taxon>
        <taxon>Saprospiria</taxon>
        <taxon>Saprospirales</taxon>
        <taxon>Saprospiraceae</taxon>
        <taxon>Membranihabitans</taxon>
    </lineage>
</organism>
<protein>
    <submittedName>
        <fullName evidence="2">Uncharacterized protein</fullName>
    </submittedName>
</protein>
<reference evidence="2" key="1">
    <citation type="submission" date="2021-06" db="EMBL/GenBank/DDBJ databases">
        <title>44 bacteria genomes isolated from Dapeng, Shenzhen.</title>
        <authorList>
            <person name="Zheng W."/>
            <person name="Yu S."/>
            <person name="Huang Y."/>
        </authorList>
    </citation>
    <scope>NUCLEOTIDE SEQUENCE</scope>
    <source>
        <strain evidence="2">DP5N28-2</strain>
    </source>
</reference>
<sequence>MKNPSILLLALMVLIAVLGFGVYAYWASTLGLILLFFGVMAGGSILIFKKEINLWIHKKTGRLLSEKEIQYLNENFPLLKYIPVDQKSQFFQKVNFFRLDKEIISQDPKERVYHPAVLLCGAYAAYFDINSKRTAVPFPSIPVYVFYGHPFPSPQFPKMLHITEFFEEDGAMLFSVPHMMKGNEDPTRFLNIVLYESARVRMNGLFDSVDFPSLRKLCSHGGYTIDKLEEYLGLSQENIHTKALAVTLFFADKKRFASAFPRLADLFQQEFIYSTEEKTIPVK</sequence>